<proteinExistence type="predicted"/>
<keyword evidence="2" id="KW-1185">Reference proteome</keyword>
<dbReference type="InterPro" id="IPR021146">
    <property type="entry name" value="Phage_gp6-like_head-tail"/>
</dbReference>
<dbReference type="AlphaFoldDB" id="A0A8T9SZ70"/>
<reference evidence="1 2" key="1">
    <citation type="submission" date="2022-04" db="EMBL/GenBank/DDBJ databases">
        <title>Hymenobacter sp. isolated from the air.</title>
        <authorList>
            <person name="Won M."/>
            <person name="Lee C.-M."/>
            <person name="Woen H.-Y."/>
            <person name="Kwon S.-W."/>
        </authorList>
    </citation>
    <scope>NUCLEOTIDE SEQUENCE [LARGE SCALE GENOMIC DNA]</scope>
    <source>
        <strain evidence="2">5413 J-13</strain>
    </source>
</reference>
<protein>
    <submittedName>
        <fullName evidence="1">Phage gp6-like head-tail connector protein</fullName>
    </submittedName>
</protein>
<evidence type="ECO:0000313" key="2">
    <source>
        <dbReference type="Proteomes" id="UP000829925"/>
    </source>
</evidence>
<dbReference type="Proteomes" id="UP000829925">
    <property type="component" value="Chromosome"/>
</dbReference>
<dbReference type="KEGG" id="haei:MUN82_08720"/>
<dbReference type="CDD" id="cd08054">
    <property type="entry name" value="gp6"/>
    <property type="match status" value="1"/>
</dbReference>
<gene>
    <name evidence="1" type="ORF">MUN82_08720</name>
</gene>
<evidence type="ECO:0000313" key="1">
    <source>
        <dbReference type="EMBL" id="UOR07165.1"/>
    </source>
</evidence>
<accession>A0A8T9SZ70</accession>
<sequence>MPTTVPIYSPAPLVEPVGLSDLKAWVRVDGESENGILAICLQGAREKVEAYTGRFFAGGQRVEITYELGEPYELPQGATVVSVRGFFTTLEALENWNLEEYRKGISINRELPLNGAYGAFAQTYTVTVDLPTDAAERCPAVVKTAILELAAEWYRNRETTQVGSVASELPVSYRVKLAELRLTNVLF</sequence>
<dbReference type="Pfam" id="PF05135">
    <property type="entry name" value="Phage_connect_1"/>
    <property type="match status" value="1"/>
</dbReference>
<name>A0A8T9SZ70_9BACT</name>
<dbReference type="RefSeq" id="WP_245096709.1">
    <property type="nucleotide sequence ID" value="NZ_CP095053.1"/>
</dbReference>
<dbReference type="EMBL" id="CP095053">
    <property type="protein sequence ID" value="UOR07165.1"/>
    <property type="molecule type" value="Genomic_DNA"/>
</dbReference>
<dbReference type="Gene3D" id="1.10.3230.30">
    <property type="entry name" value="Phage gp6-like head-tail connector protein"/>
    <property type="match status" value="1"/>
</dbReference>
<organism evidence="1 2">
    <name type="scientific">Hymenobacter aerilatus</name>
    <dbReference type="NCBI Taxonomy" id="2932251"/>
    <lineage>
        <taxon>Bacteria</taxon>
        <taxon>Pseudomonadati</taxon>
        <taxon>Bacteroidota</taxon>
        <taxon>Cytophagia</taxon>
        <taxon>Cytophagales</taxon>
        <taxon>Hymenobacteraceae</taxon>
        <taxon>Hymenobacter</taxon>
    </lineage>
</organism>